<dbReference type="AlphaFoldDB" id="A0A6J4RPC6"/>
<evidence type="ECO:0000256" key="8">
    <source>
        <dbReference type="ARBA" id="ARBA00023136"/>
    </source>
</evidence>
<evidence type="ECO:0000256" key="5">
    <source>
        <dbReference type="ARBA" id="ARBA00022741"/>
    </source>
</evidence>
<name>A0A6J4RPC6_9ACTN</name>
<feature type="domain" description="ABC transporter" evidence="10">
    <location>
        <begin position="26"/>
        <end position="262"/>
    </location>
</feature>
<sequence>MEQQRRSDSQDGVEGTGAAEGRDPFLGVREVSKSFGGVRALKGVDMEIRRGEVHGLIGANGAGKSTLIKILAGVQPPDSGTVLIDGEPVEIHDTQEAGRLGLSFIHQELNLVPKFSALQNMTLGLPKATRLGFIDWRATRREVGPVAQRVGIDFSLDEPVGNLSVADQWLVSIGRSIVRKARLIAMDEPTASLSAAESERLFRVVRELSDDGISILYVSHHLEEILDLCDRVTVFKDGERVATRERSSITKDSLVRDIVGGDLADASQARGATAAEARPMLEARDLKRGSAVRGVSFALRPGEVLGFAGLVGSGRTELARLIFGADRAEAGEVLLDGEPVRFRDPHDAVRQGIGLVPEERRSEGLVLGKSVDFNTNLASLPSLRYGRWLPLTDRRKATVRAAGVAEQLSVKTPGVDTVVGQLSGGNQQKVVIGKWLIRDSRLLILDEPSRGVDVGARAEIHNIVRGLAENGAGVIVISSEEEELIGLCNRVLVMAHGRVTGELSGEEITKEDILRLSYARENGPEGEA</sequence>
<dbReference type="InterPro" id="IPR017871">
    <property type="entry name" value="ABC_transporter-like_CS"/>
</dbReference>
<dbReference type="Pfam" id="PF00005">
    <property type="entry name" value="ABC_tran"/>
    <property type="match status" value="2"/>
</dbReference>
<keyword evidence="7" id="KW-1278">Translocase</keyword>
<evidence type="ECO:0000256" key="7">
    <source>
        <dbReference type="ARBA" id="ARBA00022967"/>
    </source>
</evidence>
<protein>
    <submittedName>
        <fullName evidence="11">Ribose ABC transport system, ATP-binding protein RbsA</fullName>
    </submittedName>
</protein>
<proteinExistence type="predicted"/>
<evidence type="ECO:0000256" key="6">
    <source>
        <dbReference type="ARBA" id="ARBA00022840"/>
    </source>
</evidence>
<dbReference type="InterPro" id="IPR003593">
    <property type="entry name" value="AAA+_ATPase"/>
</dbReference>
<accession>A0A6J4RPC6</accession>
<dbReference type="GO" id="GO:0016887">
    <property type="term" value="F:ATP hydrolysis activity"/>
    <property type="evidence" value="ECO:0007669"/>
    <property type="project" value="InterPro"/>
</dbReference>
<keyword evidence="8" id="KW-0472">Membrane</keyword>
<dbReference type="PANTHER" id="PTHR43790:SF9">
    <property type="entry name" value="GALACTOFURANOSE TRANSPORTER ATP-BINDING PROTEIN YTFR"/>
    <property type="match status" value="1"/>
</dbReference>
<keyword evidence="2" id="KW-0813">Transport</keyword>
<dbReference type="SUPFAM" id="SSF52540">
    <property type="entry name" value="P-loop containing nucleoside triphosphate hydrolases"/>
    <property type="match status" value="2"/>
</dbReference>
<keyword evidence="4" id="KW-0677">Repeat</keyword>
<gene>
    <name evidence="11" type="ORF">AVDCRST_MAG02-4660</name>
</gene>
<dbReference type="FunFam" id="3.40.50.300:FF:000127">
    <property type="entry name" value="Ribose import ATP-binding protein RbsA"/>
    <property type="match status" value="1"/>
</dbReference>
<dbReference type="InterPro" id="IPR027417">
    <property type="entry name" value="P-loop_NTPase"/>
</dbReference>
<dbReference type="PROSITE" id="PS00211">
    <property type="entry name" value="ABC_TRANSPORTER_1"/>
    <property type="match status" value="1"/>
</dbReference>
<dbReference type="SMART" id="SM00382">
    <property type="entry name" value="AAA"/>
    <property type="match status" value="2"/>
</dbReference>
<evidence type="ECO:0000313" key="11">
    <source>
        <dbReference type="EMBL" id="CAA9478347.1"/>
    </source>
</evidence>
<keyword evidence="3" id="KW-1003">Cell membrane</keyword>
<dbReference type="CDD" id="cd03215">
    <property type="entry name" value="ABC_Carb_Monos_II"/>
    <property type="match status" value="1"/>
</dbReference>
<feature type="domain" description="ABC transporter" evidence="10">
    <location>
        <begin position="275"/>
        <end position="521"/>
    </location>
</feature>
<evidence type="ECO:0000256" key="2">
    <source>
        <dbReference type="ARBA" id="ARBA00022448"/>
    </source>
</evidence>
<dbReference type="EMBL" id="CADCVH010000118">
    <property type="protein sequence ID" value="CAA9478347.1"/>
    <property type="molecule type" value="Genomic_DNA"/>
</dbReference>
<dbReference type="PROSITE" id="PS50893">
    <property type="entry name" value="ABC_TRANSPORTER_2"/>
    <property type="match status" value="2"/>
</dbReference>
<dbReference type="CDD" id="cd03216">
    <property type="entry name" value="ABC_Carb_Monos_I"/>
    <property type="match status" value="1"/>
</dbReference>
<dbReference type="GO" id="GO:0005524">
    <property type="term" value="F:ATP binding"/>
    <property type="evidence" value="ECO:0007669"/>
    <property type="project" value="UniProtKB-KW"/>
</dbReference>
<dbReference type="PANTHER" id="PTHR43790">
    <property type="entry name" value="CARBOHYDRATE TRANSPORT ATP-BINDING PROTEIN MG119-RELATED"/>
    <property type="match status" value="1"/>
</dbReference>
<keyword evidence="6 11" id="KW-0067">ATP-binding</keyword>
<dbReference type="InterPro" id="IPR050107">
    <property type="entry name" value="ABC_carbohydrate_import_ATPase"/>
</dbReference>
<evidence type="ECO:0000256" key="3">
    <source>
        <dbReference type="ARBA" id="ARBA00022475"/>
    </source>
</evidence>
<dbReference type="GO" id="GO:0005886">
    <property type="term" value="C:plasma membrane"/>
    <property type="evidence" value="ECO:0007669"/>
    <property type="project" value="UniProtKB-SubCell"/>
</dbReference>
<dbReference type="InterPro" id="IPR003439">
    <property type="entry name" value="ABC_transporter-like_ATP-bd"/>
</dbReference>
<evidence type="ECO:0000256" key="4">
    <source>
        <dbReference type="ARBA" id="ARBA00022737"/>
    </source>
</evidence>
<organism evidence="11">
    <name type="scientific">uncultured Rubrobacteraceae bacterium</name>
    <dbReference type="NCBI Taxonomy" id="349277"/>
    <lineage>
        <taxon>Bacteria</taxon>
        <taxon>Bacillati</taxon>
        <taxon>Actinomycetota</taxon>
        <taxon>Rubrobacteria</taxon>
        <taxon>Rubrobacterales</taxon>
        <taxon>Rubrobacteraceae</taxon>
        <taxon>environmental samples</taxon>
    </lineage>
</organism>
<evidence type="ECO:0000259" key="10">
    <source>
        <dbReference type="PROSITE" id="PS50893"/>
    </source>
</evidence>
<feature type="region of interest" description="Disordered" evidence="9">
    <location>
        <begin position="1"/>
        <end position="23"/>
    </location>
</feature>
<keyword evidence="5" id="KW-0547">Nucleotide-binding</keyword>
<evidence type="ECO:0000256" key="1">
    <source>
        <dbReference type="ARBA" id="ARBA00004202"/>
    </source>
</evidence>
<comment type="subcellular location">
    <subcellularLocation>
        <location evidence="1">Cell membrane</location>
        <topology evidence="1">Peripheral membrane protein</topology>
    </subcellularLocation>
</comment>
<dbReference type="Gene3D" id="3.40.50.300">
    <property type="entry name" value="P-loop containing nucleotide triphosphate hydrolases"/>
    <property type="match status" value="2"/>
</dbReference>
<reference evidence="11" key="1">
    <citation type="submission" date="2020-02" db="EMBL/GenBank/DDBJ databases">
        <authorList>
            <person name="Meier V. D."/>
        </authorList>
    </citation>
    <scope>NUCLEOTIDE SEQUENCE</scope>
    <source>
        <strain evidence="11">AVDCRST_MAG02</strain>
    </source>
</reference>
<evidence type="ECO:0000256" key="9">
    <source>
        <dbReference type="SAM" id="MobiDB-lite"/>
    </source>
</evidence>